<evidence type="ECO:0000256" key="5">
    <source>
        <dbReference type="ARBA" id="ARBA00023212"/>
    </source>
</evidence>
<dbReference type="GO" id="GO:0051321">
    <property type="term" value="P:meiotic cell cycle"/>
    <property type="evidence" value="ECO:0007669"/>
    <property type="project" value="TreeGrafter"/>
</dbReference>
<evidence type="ECO:0000259" key="8">
    <source>
        <dbReference type="Pfam" id="PF04130"/>
    </source>
</evidence>
<dbReference type="Pfam" id="PF04130">
    <property type="entry name" value="GCP_C_terminal"/>
    <property type="match status" value="1"/>
</dbReference>
<organism evidence="9 10">
    <name type="scientific">Molossus molossus</name>
    <name type="common">Pallas' mastiff bat</name>
    <name type="synonym">Vespertilio molossus</name>
    <dbReference type="NCBI Taxonomy" id="27622"/>
    <lineage>
        <taxon>Eukaryota</taxon>
        <taxon>Metazoa</taxon>
        <taxon>Chordata</taxon>
        <taxon>Craniata</taxon>
        <taxon>Vertebrata</taxon>
        <taxon>Euteleostomi</taxon>
        <taxon>Mammalia</taxon>
        <taxon>Eutheria</taxon>
        <taxon>Laurasiatheria</taxon>
        <taxon>Chiroptera</taxon>
        <taxon>Yangochiroptera</taxon>
        <taxon>Molossidae</taxon>
        <taxon>Molossus</taxon>
    </lineage>
</organism>
<feature type="region of interest" description="Disordered" evidence="7">
    <location>
        <begin position="188"/>
        <end position="216"/>
    </location>
</feature>
<comment type="function">
    <text evidence="6">Component of the gamma-tubulin ring complex (gTuRC) which mediates microtubule nucleation.</text>
</comment>
<evidence type="ECO:0000313" key="9">
    <source>
        <dbReference type="EMBL" id="KAF6425913.1"/>
    </source>
</evidence>
<dbReference type="GO" id="GO:0043015">
    <property type="term" value="F:gamma-tubulin binding"/>
    <property type="evidence" value="ECO:0007669"/>
    <property type="project" value="InterPro"/>
</dbReference>
<proteinExistence type="inferred from homology"/>
<evidence type="ECO:0000256" key="3">
    <source>
        <dbReference type="ARBA" id="ARBA00022490"/>
    </source>
</evidence>
<dbReference type="AlphaFoldDB" id="A0A7J8DRZ4"/>
<dbReference type="PANTHER" id="PTHR19302:SF13">
    <property type="entry name" value="GAMMA-TUBULIN COMPLEX COMPONENT 2"/>
    <property type="match status" value="1"/>
</dbReference>
<name>A0A7J8DRZ4_MOLMO</name>
<comment type="similarity">
    <text evidence="2 6">Belongs to the TUBGCP family.</text>
</comment>
<feature type="domain" description="Gamma tubulin complex component C-terminal" evidence="8">
    <location>
        <begin position="26"/>
        <end position="179"/>
    </location>
</feature>
<evidence type="ECO:0000256" key="7">
    <source>
        <dbReference type="SAM" id="MobiDB-lite"/>
    </source>
</evidence>
<dbReference type="InterPro" id="IPR007259">
    <property type="entry name" value="GCP"/>
</dbReference>
<evidence type="ECO:0000313" key="10">
    <source>
        <dbReference type="Proteomes" id="UP000550707"/>
    </source>
</evidence>
<accession>A0A7J8DRZ4</accession>
<comment type="subcellular location">
    <subcellularLocation>
        <location evidence="1">Cytoplasm</location>
        <location evidence="1">Cytoskeleton</location>
        <location evidence="1">Microtubule organizing center</location>
        <location evidence="1">Centrosome</location>
    </subcellularLocation>
</comment>
<reference evidence="9 10" key="1">
    <citation type="journal article" date="2020" name="Nature">
        <title>Six reference-quality genomes reveal evolution of bat adaptations.</title>
        <authorList>
            <person name="Jebb D."/>
            <person name="Huang Z."/>
            <person name="Pippel M."/>
            <person name="Hughes G.M."/>
            <person name="Lavrichenko K."/>
            <person name="Devanna P."/>
            <person name="Winkler S."/>
            <person name="Jermiin L.S."/>
            <person name="Skirmuntt E.C."/>
            <person name="Katzourakis A."/>
            <person name="Burkitt-Gray L."/>
            <person name="Ray D.A."/>
            <person name="Sullivan K.A.M."/>
            <person name="Roscito J.G."/>
            <person name="Kirilenko B.M."/>
            <person name="Davalos L.M."/>
            <person name="Corthals A.P."/>
            <person name="Power M.L."/>
            <person name="Jones G."/>
            <person name="Ransome R.D."/>
            <person name="Dechmann D.K.N."/>
            <person name="Locatelli A.G."/>
            <person name="Puechmaille S.J."/>
            <person name="Fedrigo O."/>
            <person name="Jarvis E.D."/>
            <person name="Hiller M."/>
            <person name="Vernes S.C."/>
            <person name="Myers E.W."/>
            <person name="Teeling E.C."/>
        </authorList>
    </citation>
    <scope>NUCLEOTIDE SEQUENCE [LARGE SCALE GENOMIC DNA]</scope>
    <source>
        <strain evidence="9">MMolMol1</strain>
        <tissue evidence="9">Muscle</tissue>
    </source>
</reference>
<dbReference type="GO" id="GO:0000930">
    <property type="term" value="C:gamma-tubulin complex"/>
    <property type="evidence" value="ECO:0007669"/>
    <property type="project" value="TreeGrafter"/>
</dbReference>
<dbReference type="GO" id="GO:0005813">
    <property type="term" value="C:centrosome"/>
    <property type="evidence" value="ECO:0007669"/>
    <property type="project" value="UniProtKB-SubCell"/>
</dbReference>
<evidence type="ECO:0000256" key="4">
    <source>
        <dbReference type="ARBA" id="ARBA00022701"/>
    </source>
</evidence>
<evidence type="ECO:0000256" key="2">
    <source>
        <dbReference type="ARBA" id="ARBA00010337"/>
    </source>
</evidence>
<evidence type="ECO:0000256" key="6">
    <source>
        <dbReference type="RuleBase" id="RU363050"/>
    </source>
</evidence>
<keyword evidence="10" id="KW-1185">Reference proteome</keyword>
<comment type="caution">
    <text evidence="9">The sequence shown here is derived from an EMBL/GenBank/DDBJ whole genome shotgun (WGS) entry which is preliminary data.</text>
</comment>
<dbReference type="GO" id="GO:0051011">
    <property type="term" value="F:microtubule minus-end binding"/>
    <property type="evidence" value="ECO:0007669"/>
    <property type="project" value="TreeGrafter"/>
</dbReference>
<dbReference type="GO" id="GO:0031122">
    <property type="term" value="P:cytoplasmic microtubule organization"/>
    <property type="evidence" value="ECO:0007669"/>
    <property type="project" value="TreeGrafter"/>
</dbReference>
<gene>
    <name evidence="9" type="ORF">HJG59_019003</name>
</gene>
<feature type="compositionally biased region" description="Pro residues" evidence="7">
    <location>
        <begin position="198"/>
        <end position="208"/>
    </location>
</feature>
<dbReference type="InterPro" id="IPR042241">
    <property type="entry name" value="GCP_C_sf"/>
</dbReference>
<dbReference type="EMBL" id="JACASF010000017">
    <property type="protein sequence ID" value="KAF6425913.1"/>
    <property type="molecule type" value="Genomic_DNA"/>
</dbReference>
<protein>
    <recommendedName>
        <fullName evidence="6">Gamma-tubulin complex component</fullName>
    </recommendedName>
</protein>
<keyword evidence="4 6" id="KW-0493">Microtubule</keyword>
<dbReference type="PANTHER" id="PTHR19302">
    <property type="entry name" value="GAMMA TUBULIN COMPLEX PROTEIN"/>
    <property type="match status" value="1"/>
</dbReference>
<evidence type="ECO:0000256" key="1">
    <source>
        <dbReference type="ARBA" id="ARBA00004300"/>
    </source>
</evidence>
<dbReference type="GO" id="GO:0000278">
    <property type="term" value="P:mitotic cell cycle"/>
    <property type="evidence" value="ECO:0007669"/>
    <property type="project" value="TreeGrafter"/>
</dbReference>
<dbReference type="GO" id="GO:0005874">
    <property type="term" value="C:microtubule"/>
    <property type="evidence" value="ECO:0007669"/>
    <property type="project" value="UniProtKB-KW"/>
</dbReference>
<keyword evidence="3 6" id="KW-0963">Cytoplasm</keyword>
<keyword evidence="5 6" id="KW-0206">Cytoskeleton</keyword>
<dbReference type="GO" id="GO:0051225">
    <property type="term" value="P:spindle assembly"/>
    <property type="evidence" value="ECO:0007669"/>
    <property type="project" value="TreeGrafter"/>
</dbReference>
<sequence>MEIKQVCKARKEARGAVWSVWVCSVQASNIDDVLGHHTSFLDNCLKDCMLTNPELLKVFSKLMSVCVMFTNCMQRFTQSMKLDDELGRLTLEHGTMLGPPTEAERVEERTRKELARKHLAEHVDTPQLASSFEATISKFDKNFSAHLLDLLARLSIYSTSDCEHGMASVISRLDFNGFYTERLERLSAERSQKAAPQVPIPRGPPAPAPRVAVTAQ</sequence>
<dbReference type="Proteomes" id="UP000550707">
    <property type="component" value="Unassembled WGS sequence"/>
</dbReference>
<dbReference type="Gene3D" id="1.20.120.1900">
    <property type="entry name" value="Gamma-tubulin complex, C-terminal domain"/>
    <property type="match status" value="1"/>
</dbReference>
<dbReference type="InterPro" id="IPR040457">
    <property type="entry name" value="GCP_C"/>
</dbReference>
<dbReference type="GO" id="GO:0007020">
    <property type="term" value="P:microtubule nucleation"/>
    <property type="evidence" value="ECO:0007669"/>
    <property type="project" value="InterPro"/>
</dbReference>
<dbReference type="GO" id="GO:0000922">
    <property type="term" value="C:spindle pole"/>
    <property type="evidence" value="ECO:0007669"/>
    <property type="project" value="InterPro"/>
</dbReference>